<dbReference type="CDD" id="cd03043">
    <property type="entry name" value="GST_N_1"/>
    <property type="match status" value="1"/>
</dbReference>
<keyword evidence="3" id="KW-1185">Reference proteome</keyword>
<dbReference type="RefSeq" id="WP_120374946.1">
    <property type="nucleotide sequence ID" value="NZ_RCHC01000006.1"/>
</dbReference>
<dbReference type="Proteomes" id="UP000280271">
    <property type="component" value="Unassembled WGS sequence"/>
</dbReference>
<dbReference type="InterPro" id="IPR004045">
    <property type="entry name" value="Glutathione_S-Trfase_N"/>
</dbReference>
<dbReference type="SUPFAM" id="SSF47616">
    <property type="entry name" value="GST C-terminal domain-like"/>
    <property type="match status" value="1"/>
</dbReference>
<name>A0ABX9TWQ7_9GAMM</name>
<proteinExistence type="predicted"/>
<dbReference type="InterPro" id="IPR040079">
    <property type="entry name" value="Glutathione_S-Trfase"/>
</dbReference>
<dbReference type="PROSITE" id="PS50404">
    <property type="entry name" value="GST_NTER"/>
    <property type="match status" value="1"/>
</dbReference>
<organism evidence="2 3">
    <name type="scientific">Acinetobacter chengduensis</name>
    <dbReference type="NCBI Taxonomy" id="2420890"/>
    <lineage>
        <taxon>Bacteria</taxon>
        <taxon>Pseudomonadati</taxon>
        <taxon>Pseudomonadota</taxon>
        <taxon>Gammaproteobacteria</taxon>
        <taxon>Moraxellales</taxon>
        <taxon>Moraxellaceae</taxon>
        <taxon>Acinetobacter</taxon>
    </lineage>
</organism>
<dbReference type="SFLD" id="SFLDG00358">
    <property type="entry name" value="Main_(cytGST)"/>
    <property type="match status" value="1"/>
</dbReference>
<dbReference type="Gene3D" id="1.20.1050.10">
    <property type="match status" value="1"/>
</dbReference>
<comment type="caution">
    <text evidence="2">The sequence shown here is derived from an EMBL/GenBank/DDBJ whole genome shotgun (WGS) entry which is preliminary data.</text>
</comment>
<evidence type="ECO:0000259" key="1">
    <source>
        <dbReference type="PROSITE" id="PS50404"/>
    </source>
</evidence>
<dbReference type="InterPro" id="IPR036249">
    <property type="entry name" value="Thioredoxin-like_sf"/>
</dbReference>
<evidence type="ECO:0000313" key="2">
    <source>
        <dbReference type="EMBL" id="RLL22524.1"/>
    </source>
</evidence>
<accession>A0ABX9TWQ7</accession>
<dbReference type="CDD" id="cd03194">
    <property type="entry name" value="GST_C_3"/>
    <property type="match status" value="1"/>
</dbReference>
<dbReference type="PANTHER" id="PTHR42673">
    <property type="entry name" value="MALEYLACETOACETATE ISOMERASE"/>
    <property type="match status" value="1"/>
</dbReference>
<feature type="domain" description="GST N-terminal" evidence="1">
    <location>
        <begin position="1"/>
        <end position="86"/>
    </location>
</feature>
<dbReference type="Pfam" id="PF13409">
    <property type="entry name" value="GST_N_2"/>
    <property type="match status" value="1"/>
</dbReference>
<dbReference type="PANTHER" id="PTHR42673:SF4">
    <property type="entry name" value="MALEYLACETOACETATE ISOMERASE"/>
    <property type="match status" value="1"/>
</dbReference>
<dbReference type="SUPFAM" id="SSF52833">
    <property type="entry name" value="Thioredoxin-like"/>
    <property type="match status" value="1"/>
</dbReference>
<evidence type="ECO:0000313" key="3">
    <source>
        <dbReference type="Proteomes" id="UP000280271"/>
    </source>
</evidence>
<reference evidence="2 3" key="1">
    <citation type="submission" date="2018-09" db="EMBL/GenBank/DDBJ databases">
        <title>The draft genome of Acinetobacter sp. strains.</title>
        <authorList>
            <person name="Qin J."/>
            <person name="Feng Y."/>
            <person name="Zong Z."/>
        </authorList>
    </citation>
    <scope>NUCLEOTIDE SEQUENCE [LARGE SCALE GENOMIC DNA]</scope>
    <source>
        <strain evidence="2 3">WCHAc060005</strain>
    </source>
</reference>
<dbReference type="Gene3D" id="3.40.30.10">
    <property type="entry name" value="Glutaredoxin"/>
    <property type="match status" value="1"/>
</dbReference>
<sequence>MRLYIGNKNLSSWSMRAWLVCTAFDLPFEEVLVRFSGLDLAENTFTQTMQKLNGNGKVPALVHDDRVIWDSLAICEYLAELFPDQALWPEDRGLRARARSMSAEMHSSFVSLRSKCPMNITADLAHEGQALWSSSAELRQDVQRIEQIWAERPQLEGFLCGNFSIADAFYAPVVCRLKSYQLPVNSSSVQYMNTVLAHPAVQLWIQGAMAETTT</sequence>
<dbReference type="EMBL" id="RCHC01000006">
    <property type="protein sequence ID" value="RLL22524.1"/>
    <property type="molecule type" value="Genomic_DNA"/>
</dbReference>
<dbReference type="SFLD" id="SFLDS00019">
    <property type="entry name" value="Glutathione_Transferase_(cytos"/>
    <property type="match status" value="1"/>
</dbReference>
<dbReference type="InterPro" id="IPR036282">
    <property type="entry name" value="Glutathione-S-Trfase_C_sf"/>
</dbReference>
<gene>
    <name evidence="2" type="ORF">D9K81_07225</name>
</gene>
<protein>
    <submittedName>
        <fullName evidence="2">Glutathione S-transferase family protein</fullName>
    </submittedName>
</protein>